<organism evidence="1 2">
    <name type="scientific">Tanacetum coccineum</name>
    <dbReference type="NCBI Taxonomy" id="301880"/>
    <lineage>
        <taxon>Eukaryota</taxon>
        <taxon>Viridiplantae</taxon>
        <taxon>Streptophyta</taxon>
        <taxon>Embryophyta</taxon>
        <taxon>Tracheophyta</taxon>
        <taxon>Spermatophyta</taxon>
        <taxon>Magnoliopsida</taxon>
        <taxon>eudicotyledons</taxon>
        <taxon>Gunneridae</taxon>
        <taxon>Pentapetalae</taxon>
        <taxon>asterids</taxon>
        <taxon>campanulids</taxon>
        <taxon>Asterales</taxon>
        <taxon>Asteraceae</taxon>
        <taxon>Asteroideae</taxon>
        <taxon>Anthemideae</taxon>
        <taxon>Anthemidinae</taxon>
        <taxon>Tanacetum</taxon>
    </lineage>
</organism>
<keyword evidence="2" id="KW-1185">Reference proteome</keyword>
<sequence>MVKDYLTHTDYALWEVIVNGDAPAIASASAGTEGPIPPKTAEQKLARKNELKAKSTLLVAIPDEHLLKFHGIKDAKTLWEVIKARSEGLDKTYDRFQKRISQLEIHENTSSTNEAVNTAHEVSIASSQRQASSSTYADDVMFSFFANQSNSPQLDNEDLEQIDTDDLEEMDLKWQVAMLTMRVKRFLKNTGRNLNFNDKETVGFGKTKVECYNCYRRGDVRFNTL</sequence>
<reference evidence="1" key="2">
    <citation type="submission" date="2022-01" db="EMBL/GenBank/DDBJ databases">
        <authorList>
            <person name="Yamashiro T."/>
            <person name="Shiraishi A."/>
            <person name="Satake H."/>
            <person name="Nakayama K."/>
        </authorList>
    </citation>
    <scope>NUCLEOTIDE SEQUENCE</scope>
</reference>
<dbReference type="Proteomes" id="UP001151760">
    <property type="component" value="Unassembled WGS sequence"/>
</dbReference>
<evidence type="ECO:0000313" key="1">
    <source>
        <dbReference type="EMBL" id="GJT62385.1"/>
    </source>
</evidence>
<name>A0ABQ5FHF7_9ASTR</name>
<accession>A0ABQ5FHF7</accession>
<dbReference type="EMBL" id="BQNB010017372">
    <property type="protein sequence ID" value="GJT62385.1"/>
    <property type="molecule type" value="Genomic_DNA"/>
</dbReference>
<reference evidence="1" key="1">
    <citation type="journal article" date="2022" name="Int. J. Mol. Sci.">
        <title>Draft Genome of Tanacetum Coccineum: Genomic Comparison of Closely Related Tanacetum-Family Plants.</title>
        <authorList>
            <person name="Yamashiro T."/>
            <person name="Shiraishi A."/>
            <person name="Nakayama K."/>
            <person name="Satake H."/>
        </authorList>
    </citation>
    <scope>NUCLEOTIDE SEQUENCE</scope>
</reference>
<proteinExistence type="predicted"/>
<gene>
    <name evidence="1" type="ORF">Tco_1005918</name>
</gene>
<evidence type="ECO:0000313" key="2">
    <source>
        <dbReference type="Proteomes" id="UP001151760"/>
    </source>
</evidence>
<protein>
    <submittedName>
        <fullName evidence="1">Uncharacterized protein</fullName>
    </submittedName>
</protein>
<comment type="caution">
    <text evidence="1">The sequence shown here is derived from an EMBL/GenBank/DDBJ whole genome shotgun (WGS) entry which is preliminary data.</text>
</comment>